<evidence type="ECO:0000313" key="3">
    <source>
        <dbReference type="EMBL" id="KKK78983.1"/>
    </source>
</evidence>
<dbReference type="InterPro" id="IPR025668">
    <property type="entry name" value="Tnp_DDE_dom"/>
</dbReference>
<reference evidence="3" key="1">
    <citation type="journal article" date="2015" name="Nature">
        <title>Complex archaea that bridge the gap between prokaryotes and eukaryotes.</title>
        <authorList>
            <person name="Spang A."/>
            <person name="Saw J.H."/>
            <person name="Jorgensen S.L."/>
            <person name="Zaremba-Niedzwiedzka K."/>
            <person name="Martijn J."/>
            <person name="Lind A.E."/>
            <person name="van Eijk R."/>
            <person name="Schleper C."/>
            <person name="Guy L."/>
            <person name="Ettema T.J."/>
        </authorList>
    </citation>
    <scope>NUCLEOTIDE SEQUENCE</scope>
</reference>
<protein>
    <recommendedName>
        <fullName evidence="2">Transposase DDE domain-containing protein</fullName>
    </recommendedName>
</protein>
<keyword evidence="1" id="KW-0175">Coiled coil</keyword>
<evidence type="ECO:0000256" key="1">
    <source>
        <dbReference type="SAM" id="Coils"/>
    </source>
</evidence>
<feature type="coiled-coil region" evidence="1">
    <location>
        <begin position="35"/>
        <end position="62"/>
    </location>
</feature>
<dbReference type="NCBIfam" id="NF033539">
    <property type="entry name" value="transpos_IS1380"/>
    <property type="match status" value="1"/>
</dbReference>
<dbReference type="EMBL" id="LAZR01054238">
    <property type="protein sequence ID" value="KKK78983.1"/>
    <property type="molecule type" value="Genomic_DNA"/>
</dbReference>
<accession>A0A0F8YCA4</accession>
<feature type="non-terminal residue" evidence="3">
    <location>
        <position position="1"/>
    </location>
</feature>
<organism evidence="3">
    <name type="scientific">marine sediment metagenome</name>
    <dbReference type="NCBI Taxonomy" id="412755"/>
    <lineage>
        <taxon>unclassified sequences</taxon>
        <taxon>metagenomes</taxon>
        <taxon>ecological metagenomes</taxon>
    </lineage>
</organism>
<gene>
    <name evidence="3" type="ORF">LCGC14_2838070</name>
</gene>
<dbReference type="InterPro" id="IPR047960">
    <property type="entry name" value="Transpos_IS1380"/>
</dbReference>
<sequence length="232" mass="27383">QWLDVQMFIRADSGFCREHIMFWCEQNNVDYILGLAKNKRLKEEITQELQEAKELYEQTSQASRVYKDFEYQTLKSWSKSRRVVGKAEYLQKGENPRFVVTSLSTEQFDGKTLYEQQYCARGDMENRIKEQQLCLFADRTSAATMRANQLRLWFSSVAYTLMNALRRLGLKGTKLAKAQCNTIRLKLLKIGAQIKVTVRKVWVSFSESYPYQHLFKQVYENLRRLCPIPLRC</sequence>
<feature type="domain" description="Transposase DDE" evidence="2">
    <location>
        <begin position="1"/>
        <end position="225"/>
    </location>
</feature>
<name>A0A0F8YCA4_9ZZZZ</name>
<dbReference type="Pfam" id="PF13701">
    <property type="entry name" value="DDE_Tnp_1_4"/>
    <property type="match status" value="1"/>
</dbReference>
<dbReference type="AlphaFoldDB" id="A0A0F8YCA4"/>
<proteinExistence type="predicted"/>
<comment type="caution">
    <text evidence="3">The sequence shown here is derived from an EMBL/GenBank/DDBJ whole genome shotgun (WGS) entry which is preliminary data.</text>
</comment>
<evidence type="ECO:0000259" key="2">
    <source>
        <dbReference type="Pfam" id="PF13701"/>
    </source>
</evidence>